<name>A0AAV4RN13_9ARAC</name>
<keyword evidence="1" id="KW-0732">Signal</keyword>
<dbReference type="AlphaFoldDB" id="A0AAV4RN13"/>
<evidence type="ECO:0000313" key="2">
    <source>
        <dbReference type="EMBL" id="GIY22762.1"/>
    </source>
</evidence>
<feature type="signal peptide" evidence="1">
    <location>
        <begin position="1"/>
        <end position="17"/>
    </location>
</feature>
<evidence type="ECO:0000313" key="3">
    <source>
        <dbReference type="Proteomes" id="UP001054837"/>
    </source>
</evidence>
<comment type="caution">
    <text evidence="2">The sequence shown here is derived from an EMBL/GenBank/DDBJ whole genome shotgun (WGS) entry which is preliminary data.</text>
</comment>
<organism evidence="2 3">
    <name type="scientific">Caerostris darwini</name>
    <dbReference type="NCBI Taxonomy" id="1538125"/>
    <lineage>
        <taxon>Eukaryota</taxon>
        <taxon>Metazoa</taxon>
        <taxon>Ecdysozoa</taxon>
        <taxon>Arthropoda</taxon>
        <taxon>Chelicerata</taxon>
        <taxon>Arachnida</taxon>
        <taxon>Araneae</taxon>
        <taxon>Araneomorphae</taxon>
        <taxon>Entelegynae</taxon>
        <taxon>Araneoidea</taxon>
        <taxon>Araneidae</taxon>
        <taxon>Caerostris</taxon>
    </lineage>
</organism>
<feature type="chain" id="PRO_5043450327" evidence="1">
    <location>
        <begin position="18"/>
        <end position="189"/>
    </location>
</feature>
<dbReference type="EMBL" id="BPLQ01006477">
    <property type="protein sequence ID" value="GIY22762.1"/>
    <property type="molecule type" value="Genomic_DNA"/>
</dbReference>
<dbReference type="Proteomes" id="UP001054837">
    <property type="component" value="Unassembled WGS sequence"/>
</dbReference>
<reference evidence="2 3" key="1">
    <citation type="submission" date="2021-06" db="EMBL/GenBank/DDBJ databases">
        <title>Caerostris darwini draft genome.</title>
        <authorList>
            <person name="Kono N."/>
            <person name="Arakawa K."/>
        </authorList>
    </citation>
    <scope>NUCLEOTIDE SEQUENCE [LARGE SCALE GENOMIC DNA]</scope>
</reference>
<gene>
    <name evidence="2" type="ORF">CDAR_518281</name>
</gene>
<evidence type="ECO:0000256" key="1">
    <source>
        <dbReference type="SAM" id="SignalP"/>
    </source>
</evidence>
<accession>A0AAV4RN13</accession>
<keyword evidence="3" id="KW-1185">Reference proteome</keyword>
<sequence>MLFRFFLLPLFSPGDVGDERQFAKEEPFSPETHKKRDLEEQVISNNFGVNMENDIKHQIRVCREEPFFPEAHKKRDLAERGVSNNCGVDGVDGGCRWTTLNIGFVVFRGGCWHQPGKGSGISGSCKWKVKVSIRLLLLANGSTAPPPTQSGSTLKPFLMITVRPVESTQSRKRSFLPNHPFRAVANIHP</sequence>
<proteinExistence type="predicted"/>
<protein>
    <submittedName>
        <fullName evidence="2">Uncharacterized protein</fullName>
    </submittedName>
</protein>